<feature type="compositionally biased region" description="Basic and acidic residues" evidence="1">
    <location>
        <begin position="526"/>
        <end position="614"/>
    </location>
</feature>
<feature type="compositionally biased region" description="Basic and acidic residues" evidence="1">
    <location>
        <begin position="279"/>
        <end position="294"/>
    </location>
</feature>
<dbReference type="SMART" id="SM00355">
    <property type="entry name" value="ZnF_C2H2"/>
    <property type="match status" value="5"/>
</dbReference>
<dbReference type="OrthoDB" id="10627858at2759"/>
<feature type="compositionally biased region" description="Basic residues" evidence="1">
    <location>
        <begin position="153"/>
        <end position="163"/>
    </location>
</feature>
<proteinExistence type="predicted"/>
<sequence>MVLEKGLHGTHKDQKIEWVCPECTKENEGHAGASLIDHELSIHHKRQPHSVIMVCMTPCPAKGCHMVFPFPEDLWDHMHHMESTNPNHHDPDKRHGLGQVMAVFIPVNEEIRRYLHPMYEVGGHGSRRGEPKELKKVQKGDDKYKTQDAQVKSHPHPTGHSKPLHIDTRTDRSHNYSQLPGAFPQSPESNTPSPDYDSASSGSGGFTPGSETSGYGSGFDTQEILGHPSADELRHANLDNYGPQDSSSQLKQHKKGIHLVAMPRRFDARATHHGVEGHDLVGKRQGTDAQDTHHGANTKCESCHKDFQEGVRIHIEVAPVHRNIYTCWHCGATFGKKNKELIEHVDEKHAKEERDEKLPCAHAGCSDSCRNAWHQRQRLIIDHHEKAADQSLATIEHPRSKDHDKLQGFSRQRGPRYASCRGTEAVAGCKKILPDRDMIEHLMAHPAEHRRKYSCWHCGVIFGKNEQHLLAHMDGKKHKKEKWEDKKVPCTHAGCSKILRNDCHLAQHFDMEHGAKSAKKAHPNSKHPDSKDHDKSQGHGEGKEHSSTTKPDGHGNDSHGKETGKDHDKSQNHGEGKDHGKSTKSDGHGKDSHGKETGKDHAKSDGEMKGKGKV</sequence>
<organism evidence="3 4">
    <name type="scientific">Hyaloscypha variabilis (strain UAMH 11265 / GT02V1 / F)</name>
    <name type="common">Meliniomyces variabilis</name>
    <dbReference type="NCBI Taxonomy" id="1149755"/>
    <lineage>
        <taxon>Eukaryota</taxon>
        <taxon>Fungi</taxon>
        <taxon>Dikarya</taxon>
        <taxon>Ascomycota</taxon>
        <taxon>Pezizomycotina</taxon>
        <taxon>Leotiomycetes</taxon>
        <taxon>Helotiales</taxon>
        <taxon>Hyaloscyphaceae</taxon>
        <taxon>Hyaloscypha</taxon>
        <taxon>Hyaloscypha variabilis</taxon>
    </lineage>
</organism>
<reference evidence="3 4" key="1">
    <citation type="submission" date="2016-04" db="EMBL/GenBank/DDBJ databases">
        <title>A degradative enzymes factory behind the ericoid mycorrhizal symbiosis.</title>
        <authorList>
            <consortium name="DOE Joint Genome Institute"/>
            <person name="Martino E."/>
            <person name="Morin E."/>
            <person name="Grelet G."/>
            <person name="Kuo A."/>
            <person name="Kohler A."/>
            <person name="Daghino S."/>
            <person name="Barry K."/>
            <person name="Choi C."/>
            <person name="Cichocki N."/>
            <person name="Clum A."/>
            <person name="Copeland A."/>
            <person name="Hainaut M."/>
            <person name="Haridas S."/>
            <person name="Labutti K."/>
            <person name="Lindquist E."/>
            <person name="Lipzen A."/>
            <person name="Khouja H.-R."/>
            <person name="Murat C."/>
            <person name="Ohm R."/>
            <person name="Olson A."/>
            <person name="Spatafora J."/>
            <person name="Veneault-Fourrey C."/>
            <person name="Henrissat B."/>
            <person name="Grigoriev I."/>
            <person name="Martin F."/>
            <person name="Perotto S."/>
        </authorList>
    </citation>
    <scope>NUCLEOTIDE SEQUENCE [LARGE SCALE GENOMIC DNA]</scope>
    <source>
        <strain evidence="3 4">F</strain>
    </source>
</reference>
<feature type="compositionally biased region" description="Basic and acidic residues" evidence="1">
    <location>
        <begin position="127"/>
        <end position="146"/>
    </location>
</feature>
<feature type="compositionally biased region" description="Polar residues" evidence="1">
    <location>
        <begin position="186"/>
        <end position="201"/>
    </location>
</feature>
<dbReference type="PROSITE" id="PS00028">
    <property type="entry name" value="ZINC_FINGER_C2H2_1"/>
    <property type="match status" value="1"/>
</dbReference>
<evidence type="ECO:0000259" key="2">
    <source>
        <dbReference type="PROSITE" id="PS00028"/>
    </source>
</evidence>
<accession>A0A2J6S1Z8</accession>
<feature type="compositionally biased region" description="Basic and acidic residues" evidence="1">
    <location>
        <begin position="164"/>
        <end position="174"/>
    </location>
</feature>
<evidence type="ECO:0000256" key="1">
    <source>
        <dbReference type="SAM" id="MobiDB-lite"/>
    </source>
</evidence>
<keyword evidence="4" id="KW-1185">Reference proteome</keyword>
<feature type="region of interest" description="Disordered" evidence="1">
    <location>
        <begin position="120"/>
        <end position="254"/>
    </location>
</feature>
<dbReference type="InterPro" id="IPR013087">
    <property type="entry name" value="Znf_C2H2_type"/>
</dbReference>
<feature type="compositionally biased region" description="Basic residues" evidence="1">
    <location>
        <begin position="516"/>
        <end position="525"/>
    </location>
</feature>
<dbReference type="Proteomes" id="UP000235786">
    <property type="component" value="Unassembled WGS sequence"/>
</dbReference>
<evidence type="ECO:0000313" key="3">
    <source>
        <dbReference type="EMBL" id="PMD44794.1"/>
    </source>
</evidence>
<protein>
    <recommendedName>
        <fullName evidence="2">C2H2-type domain-containing protein</fullName>
    </recommendedName>
</protein>
<dbReference type="EMBL" id="KZ613941">
    <property type="protein sequence ID" value="PMD44794.1"/>
    <property type="molecule type" value="Genomic_DNA"/>
</dbReference>
<evidence type="ECO:0000313" key="4">
    <source>
        <dbReference type="Proteomes" id="UP000235786"/>
    </source>
</evidence>
<feature type="region of interest" description="Disordered" evidence="1">
    <location>
        <begin position="514"/>
        <end position="614"/>
    </location>
</feature>
<gene>
    <name evidence="3" type="ORF">L207DRAFT_526085</name>
</gene>
<feature type="domain" description="C2H2-type" evidence="2">
    <location>
        <begin position="490"/>
        <end position="513"/>
    </location>
</feature>
<feature type="region of interest" description="Disordered" evidence="1">
    <location>
        <begin position="279"/>
        <end position="299"/>
    </location>
</feature>
<dbReference type="AlphaFoldDB" id="A0A2J6S1Z8"/>
<name>A0A2J6S1Z8_HYAVF</name>